<evidence type="ECO:0000313" key="2">
    <source>
        <dbReference type="EMBL" id="KAF2749718.1"/>
    </source>
</evidence>
<name>A0A6A6VGH8_9PLEO</name>
<evidence type="ECO:0000256" key="1">
    <source>
        <dbReference type="SAM" id="MobiDB-lite"/>
    </source>
</evidence>
<feature type="region of interest" description="Disordered" evidence="1">
    <location>
        <begin position="261"/>
        <end position="444"/>
    </location>
</feature>
<protein>
    <submittedName>
        <fullName evidence="2">Uncharacterized protein</fullName>
    </submittedName>
</protein>
<feature type="compositionally biased region" description="Acidic residues" evidence="1">
    <location>
        <begin position="53"/>
        <end position="65"/>
    </location>
</feature>
<keyword evidence="3" id="KW-1185">Reference proteome</keyword>
<gene>
    <name evidence="2" type="ORF">M011DRAFT_465391</name>
</gene>
<feature type="compositionally biased region" description="Polar residues" evidence="1">
    <location>
        <begin position="408"/>
        <end position="426"/>
    </location>
</feature>
<feature type="compositionally biased region" description="Acidic residues" evidence="1">
    <location>
        <begin position="332"/>
        <end position="351"/>
    </location>
</feature>
<feature type="compositionally biased region" description="Low complexity" evidence="1">
    <location>
        <begin position="379"/>
        <end position="394"/>
    </location>
</feature>
<dbReference type="AlphaFoldDB" id="A0A6A6VGH8"/>
<feature type="compositionally biased region" description="Basic and acidic residues" evidence="1">
    <location>
        <begin position="234"/>
        <end position="246"/>
    </location>
</feature>
<feature type="compositionally biased region" description="Basic and acidic residues" evidence="1">
    <location>
        <begin position="41"/>
        <end position="52"/>
    </location>
</feature>
<feature type="compositionally biased region" description="Basic and acidic residues" evidence="1">
    <location>
        <begin position="66"/>
        <end position="94"/>
    </location>
</feature>
<reference evidence="2" key="1">
    <citation type="journal article" date="2020" name="Stud. Mycol.">
        <title>101 Dothideomycetes genomes: a test case for predicting lifestyles and emergence of pathogens.</title>
        <authorList>
            <person name="Haridas S."/>
            <person name="Albert R."/>
            <person name="Binder M."/>
            <person name="Bloem J."/>
            <person name="Labutti K."/>
            <person name="Salamov A."/>
            <person name="Andreopoulos B."/>
            <person name="Baker S."/>
            <person name="Barry K."/>
            <person name="Bills G."/>
            <person name="Bluhm B."/>
            <person name="Cannon C."/>
            <person name="Castanera R."/>
            <person name="Culley D."/>
            <person name="Daum C."/>
            <person name="Ezra D."/>
            <person name="Gonzalez J."/>
            <person name="Henrissat B."/>
            <person name="Kuo A."/>
            <person name="Liang C."/>
            <person name="Lipzen A."/>
            <person name="Lutzoni F."/>
            <person name="Magnuson J."/>
            <person name="Mondo S."/>
            <person name="Nolan M."/>
            <person name="Ohm R."/>
            <person name="Pangilinan J."/>
            <person name="Park H.-J."/>
            <person name="Ramirez L."/>
            <person name="Alfaro M."/>
            <person name="Sun H."/>
            <person name="Tritt A."/>
            <person name="Yoshinaga Y."/>
            <person name="Zwiers L.-H."/>
            <person name="Turgeon B."/>
            <person name="Goodwin S."/>
            <person name="Spatafora J."/>
            <person name="Crous P."/>
            <person name="Grigoriev I."/>
        </authorList>
    </citation>
    <scope>NUCLEOTIDE SEQUENCE</scope>
    <source>
        <strain evidence="2">CBS 119925</strain>
    </source>
</reference>
<feature type="compositionally biased region" description="Basic and acidic residues" evidence="1">
    <location>
        <begin position="278"/>
        <end position="288"/>
    </location>
</feature>
<evidence type="ECO:0000313" key="3">
    <source>
        <dbReference type="Proteomes" id="UP000799440"/>
    </source>
</evidence>
<dbReference type="OrthoDB" id="3797649at2759"/>
<feature type="compositionally biased region" description="Basic and acidic residues" evidence="1">
    <location>
        <begin position="145"/>
        <end position="165"/>
    </location>
</feature>
<accession>A0A6A6VGH8</accession>
<feature type="compositionally biased region" description="Basic and acidic residues" evidence="1">
    <location>
        <begin position="308"/>
        <end position="326"/>
    </location>
</feature>
<organism evidence="2 3">
    <name type="scientific">Sporormia fimetaria CBS 119925</name>
    <dbReference type="NCBI Taxonomy" id="1340428"/>
    <lineage>
        <taxon>Eukaryota</taxon>
        <taxon>Fungi</taxon>
        <taxon>Dikarya</taxon>
        <taxon>Ascomycota</taxon>
        <taxon>Pezizomycotina</taxon>
        <taxon>Dothideomycetes</taxon>
        <taxon>Pleosporomycetidae</taxon>
        <taxon>Pleosporales</taxon>
        <taxon>Sporormiaceae</taxon>
        <taxon>Sporormia</taxon>
    </lineage>
</organism>
<proteinExistence type="predicted"/>
<dbReference type="EMBL" id="MU006565">
    <property type="protein sequence ID" value="KAF2749718.1"/>
    <property type="molecule type" value="Genomic_DNA"/>
</dbReference>
<feature type="region of interest" description="Disordered" evidence="1">
    <location>
        <begin position="145"/>
        <end position="246"/>
    </location>
</feature>
<feature type="region of interest" description="Disordered" evidence="1">
    <location>
        <begin position="18"/>
        <end position="128"/>
    </location>
</feature>
<sequence>MASYFDVQPPSKATAEVLKPSYDGINDARRDGLLTPQVTRILDELDENHSDSGDSDSDSESEVGQDLDRGCADKRETSKGKEAETSMSQRKDSGVQESLQKTSSSSGSSDKSHKGSPHSASRLRHPRLDRFVSLRSTLFSAHVADKLEAERESKDTEHPPKKTSPDRGMNTDATHEPETNKRQGLARRMTDKLRKVTSKEVPTMAKIHEGAALSKQSSNAEDASGERHHKKRDSGHIESDDNDNDCLRQSEIEDLVRWVSQRNKVGEGELPTTSVVSDGEKRGSLKPEDVDELVSFIAQRRKGAADSNKADTATKAKPESSQHDDNLSDPSTESDLEDDDDSRDLDEDDVNDLVKWVSRSKDPTGGNGGPVKSSRIESSKQPSSKKSSSNSSRSHTGNNTPKAMPNAAKQSSPLARVSETQASPLRSSKVPDYPESVATEEDLEANLDNEDIKLLRTVTRDDSSKEQELMREAAILKWRLERDEQRKLGRVDSRHRNSLTEEDVDELVKEVNEKLKMRESRA</sequence>
<feature type="compositionally biased region" description="Basic and acidic residues" evidence="1">
    <location>
        <begin position="188"/>
        <end position="198"/>
    </location>
</feature>
<dbReference type="Proteomes" id="UP000799440">
    <property type="component" value="Unassembled WGS sequence"/>
</dbReference>